<dbReference type="Proteomes" id="UP000184383">
    <property type="component" value="Unassembled WGS sequence"/>
</dbReference>
<reference evidence="2" key="1">
    <citation type="journal article" date="2017" name="Genome Biol.">
        <title>Comparative genomics reveals high biological diversity and specific adaptations in the industrially and medically important fungal genus Aspergillus.</title>
        <authorList>
            <person name="de Vries R.P."/>
            <person name="Riley R."/>
            <person name="Wiebenga A."/>
            <person name="Aguilar-Osorio G."/>
            <person name="Amillis S."/>
            <person name="Uchima C.A."/>
            <person name="Anderluh G."/>
            <person name="Asadollahi M."/>
            <person name="Askin M."/>
            <person name="Barry K."/>
            <person name="Battaglia E."/>
            <person name="Bayram O."/>
            <person name="Benocci T."/>
            <person name="Braus-Stromeyer S.A."/>
            <person name="Caldana C."/>
            <person name="Canovas D."/>
            <person name="Cerqueira G.C."/>
            <person name="Chen F."/>
            <person name="Chen W."/>
            <person name="Choi C."/>
            <person name="Clum A."/>
            <person name="Dos Santos R.A."/>
            <person name="Damasio A.R."/>
            <person name="Diallinas G."/>
            <person name="Emri T."/>
            <person name="Fekete E."/>
            <person name="Flipphi M."/>
            <person name="Freyberg S."/>
            <person name="Gallo A."/>
            <person name="Gournas C."/>
            <person name="Habgood R."/>
            <person name="Hainaut M."/>
            <person name="Harispe M.L."/>
            <person name="Henrissat B."/>
            <person name="Hilden K.S."/>
            <person name="Hope R."/>
            <person name="Hossain A."/>
            <person name="Karabika E."/>
            <person name="Karaffa L."/>
            <person name="Karanyi Z."/>
            <person name="Krasevec N."/>
            <person name="Kuo A."/>
            <person name="Kusch H."/>
            <person name="LaButti K."/>
            <person name="Lagendijk E.L."/>
            <person name="Lapidus A."/>
            <person name="Levasseur A."/>
            <person name="Lindquist E."/>
            <person name="Lipzen A."/>
            <person name="Logrieco A.F."/>
            <person name="MacCabe A."/>
            <person name="Maekelae M.R."/>
            <person name="Malavazi I."/>
            <person name="Melin P."/>
            <person name="Meyer V."/>
            <person name="Mielnichuk N."/>
            <person name="Miskei M."/>
            <person name="Molnar A.P."/>
            <person name="Mule G."/>
            <person name="Ngan C.Y."/>
            <person name="Orejas M."/>
            <person name="Orosz E."/>
            <person name="Ouedraogo J.P."/>
            <person name="Overkamp K.M."/>
            <person name="Park H.-S."/>
            <person name="Perrone G."/>
            <person name="Piumi F."/>
            <person name="Punt P.J."/>
            <person name="Ram A.F."/>
            <person name="Ramon A."/>
            <person name="Rauscher S."/>
            <person name="Record E."/>
            <person name="Riano-Pachon D.M."/>
            <person name="Robert V."/>
            <person name="Roehrig J."/>
            <person name="Ruller R."/>
            <person name="Salamov A."/>
            <person name="Salih N.S."/>
            <person name="Samson R.A."/>
            <person name="Sandor E."/>
            <person name="Sanguinetti M."/>
            <person name="Schuetze T."/>
            <person name="Sepcic K."/>
            <person name="Shelest E."/>
            <person name="Sherlock G."/>
            <person name="Sophianopoulou V."/>
            <person name="Squina F.M."/>
            <person name="Sun H."/>
            <person name="Susca A."/>
            <person name="Todd R.B."/>
            <person name="Tsang A."/>
            <person name="Unkles S.E."/>
            <person name="van de Wiele N."/>
            <person name="van Rossen-Uffink D."/>
            <person name="Oliveira J.V."/>
            <person name="Vesth T.C."/>
            <person name="Visser J."/>
            <person name="Yu J.-H."/>
            <person name="Zhou M."/>
            <person name="Andersen M.R."/>
            <person name="Archer D.B."/>
            <person name="Baker S.E."/>
            <person name="Benoit I."/>
            <person name="Brakhage A.A."/>
            <person name="Braus G.H."/>
            <person name="Fischer R."/>
            <person name="Frisvad J.C."/>
            <person name="Goldman G.H."/>
            <person name="Houbraken J."/>
            <person name="Oakley B."/>
            <person name="Pocsi I."/>
            <person name="Scazzocchio C."/>
            <person name="Seiboth B."/>
            <person name="vanKuyk P.A."/>
            <person name="Wortman J."/>
            <person name="Dyer P.S."/>
            <person name="Grigoriev I.V."/>
        </authorList>
    </citation>
    <scope>NUCLEOTIDE SEQUENCE [LARGE SCALE GENOMIC DNA]</scope>
    <source>
        <strain evidence="2">DTO 134E9</strain>
    </source>
</reference>
<dbReference type="VEuPathDB" id="FungiDB:ASPWEDRAFT_505210"/>
<evidence type="ECO:0000313" key="2">
    <source>
        <dbReference type="Proteomes" id="UP000184383"/>
    </source>
</evidence>
<dbReference type="GeneID" id="63753302"/>
<dbReference type="RefSeq" id="XP_040688978.1">
    <property type="nucleotide sequence ID" value="XM_040837454.1"/>
</dbReference>
<sequence>MCEIILSPYRDRSLDDDETIEASELLGSACVNSIHLNRLSHCRFKPVSTCDISIQQYLSNEQVTRNAYIKHDIAVPLPKLQAISLFIPLYLELWVSKAANIDVGRFSHDRYPSTSINKLEALGEMSPVKYQQYVDQSAIRPQLKPGPRQ</sequence>
<accession>A0A1L9RK42</accession>
<name>A0A1L9RK42_ASPWE</name>
<dbReference type="EMBL" id="KV878212">
    <property type="protein sequence ID" value="OJJ35302.1"/>
    <property type="molecule type" value="Genomic_DNA"/>
</dbReference>
<dbReference type="AlphaFoldDB" id="A0A1L9RK42"/>
<evidence type="ECO:0000313" key="1">
    <source>
        <dbReference type="EMBL" id="OJJ35302.1"/>
    </source>
</evidence>
<keyword evidence="2" id="KW-1185">Reference proteome</keyword>
<protein>
    <submittedName>
        <fullName evidence="1">Uncharacterized protein</fullName>
    </submittedName>
</protein>
<organism evidence="1 2">
    <name type="scientific">Aspergillus wentii DTO 134E9</name>
    <dbReference type="NCBI Taxonomy" id="1073089"/>
    <lineage>
        <taxon>Eukaryota</taxon>
        <taxon>Fungi</taxon>
        <taxon>Dikarya</taxon>
        <taxon>Ascomycota</taxon>
        <taxon>Pezizomycotina</taxon>
        <taxon>Eurotiomycetes</taxon>
        <taxon>Eurotiomycetidae</taxon>
        <taxon>Eurotiales</taxon>
        <taxon>Aspergillaceae</taxon>
        <taxon>Aspergillus</taxon>
        <taxon>Aspergillus subgen. Cremei</taxon>
    </lineage>
</organism>
<proteinExistence type="predicted"/>
<gene>
    <name evidence="1" type="ORF">ASPWEDRAFT_505210</name>
</gene>